<dbReference type="RefSeq" id="WP_129922204.1">
    <property type="nucleotide sequence ID" value="NZ_SEWE01000040.1"/>
</dbReference>
<feature type="region of interest" description="Disordered" evidence="1">
    <location>
        <begin position="243"/>
        <end position="273"/>
    </location>
</feature>
<keyword evidence="5" id="KW-1185">Reference proteome</keyword>
<evidence type="ECO:0000313" key="4">
    <source>
        <dbReference type="EMBL" id="RYU77874.1"/>
    </source>
</evidence>
<name>A0A4Q5L8C2_9BACT</name>
<gene>
    <name evidence="4" type="ORF">EWM57_16195</name>
</gene>
<dbReference type="Pfam" id="PF13568">
    <property type="entry name" value="OMP_b-brl_2"/>
    <property type="match status" value="1"/>
</dbReference>
<evidence type="ECO:0000256" key="1">
    <source>
        <dbReference type="SAM" id="MobiDB-lite"/>
    </source>
</evidence>
<feature type="chain" id="PRO_5020372973" evidence="2">
    <location>
        <begin position="32"/>
        <end position="332"/>
    </location>
</feature>
<accession>A0A4Q5L8C2</accession>
<keyword evidence="2" id="KW-0732">Signal</keyword>
<evidence type="ECO:0000313" key="5">
    <source>
        <dbReference type="Proteomes" id="UP000294155"/>
    </source>
</evidence>
<protein>
    <submittedName>
        <fullName evidence="4">PorT family protein</fullName>
    </submittedName>
</protein>
<dbReference type="InterPro" id="IPR025665">
    <property type="entry name" value="Beta-barrel_OMP_2"/>
</dbReference>
<evidence type="ECO:0000256" key="2">
    <source>
        <dbReference type="SAM" id="SignalP"/>
    </source>
</evidence>
<dbReference type="AlphaFoldDB" id="A0A4Q5L8C2"/>
<feature type="compositionally biased region" description="Pro residues" evidence="1">
    <location>
        <begin position="258"/>
        <end position="267"/>
    </location>
</feature>
<feature type="region of interest" description="Disordered" evidence="1">
    <location>
        <begin position="302"/>
        <end position="332"/>
    </location>
</feature>
<organism evidence="4 5">
    <name type="scientific">Hymenobacter persicinus</name>
    <dbReference type="NCBI Taxonomy" id="2025506"/>
    <lineage>
        <taxon>Bacteria</taxon>
        <taxon>Pseudomonadati</taxon>
        <taxon>Bacteroidota</taxon>
        <taxon>Cytophagia</taxon>
        <taxon>Cytophagales</taxon>
        <taxon>Hymenobacteraceae</taxon>
        <taxon>Hymenobacter</taxon>
    </lineage>
</organism>
<feature type="domain" description="Outer membrane protein beta-barrel" evidence="3">
    <location>
        <begin position="31"/>
        <end position="201"/>
    </location>
</feature>
<evidence type="ECO:0000259" key="3">
    <source>
        <dbReference type="Pfam" id="PF13568"/>
    </source>
</evidence>
<sequence>MKTPRLLFFARQGAVSLGLACCLGLAGQAHAQQSLRGGVKTGLNLATYTGGTIGRQTGWQPGWATGLVLAYPLSVGSGLQLEALYSQKGASGANYRHVYQNSAVAAATSTYRASLTYLDVPVLYTFGPGSNGRGLFAEVGPQLSVALGKREAVRPTGEGARRGHEETLSTDLRALTPVAAGYVAGLGYQLDNGLGAELRYSGDFTRAYRPGYGAGSLAPLARNNFHNGVVQLQVRFLFGAKSRPASPASEPQASQPRRYPPVPPREPSPAYLDSLYRDPKVRRVIDVITILSLLNYQTRPRPVYGAGCPAPGRRPSVPMPAPRPRTERRVAY</sequence>
<proteinExistence type="predicted"/>
<feature type="signal peptide" evidence="2">
    <location>
        <begin position="1"/>
        <end position="31"/>
    </location>
</feature>
<dbReference type="EMBL" id="SEWE01000040">
    <property type="protein sequence ID" value="RYU77874.1"/>
    <property type="molecule type" value="Genomic_DNA"/>
</dbReference>
<comment type="caution">
    <text evidence="4">The sequence shown here is derived from an EMBL/GenBank/DDBJ whole genome shotgun (WGS) entry which is preliminary data.</text>
</comment>
<dbReference type="OrthoDB" id="838174at2"/>
<reference evidence="4 5" key="1">
    <citation type="submission" date="2019-02" db="EMBL/GenBank/DDBJ databases">
        <title>Bacterial novel species isolated from soil.</title>
        <authorList>
            <person name="Jung H.-Y."/>
        </authorList>
    </citation>
    <scope>NUCLEOTIDE SEQUENCE [LARGE SCALE GENOMIC DNA]</scope>
    <source>
        <strain evidence="4 5">1-3-3-3</strain>
    </source>
</reference>
<dbReference type="Proteomes" id="UP000294155">
    <property type="component" value="Unassembled WGS sequence"/>
</dbReference>